<comment type="caution">
    <text evidence="1">The sequence shown here is derived from an EMBL/GenBank/DDBJ whole genome shotgun (WGS) entry which is preliminary data.</text>
</comment>
<name>A0A8J6KHS1_ELECQ</name>
<dbReference type="EMBL" id="WNTK01000002">
    <property type="protein sequence ID" value="KAG9489514.1"/>
    <property type="molecule type" value="Genomic_DNA"/>
</dbReference>
<protein>
    <submittedName>
        <fullName evidence="1">Uncharacterized protein</fullName>
    </submittedName>
</protein>
<proteinExistence type="predicted"/>
<gene>
    <name evidence="1" type="ORF">GDO78_005477</name>
</gene>
<reference evidence="1" key="1">
    <citation type="thesis" date="2020" institute="ProQuest LLC" country="789 East Eisenhower Parkway, Ann Arbor, MI, USA">
        <title>Comparative Genomics and Chromosome Evolution.</title>
        <authorList>
            <person name="Mudd A.B."/>
        </authorList>
    </citation>
    <scope>NUCLEOTIDE SEQUENCE</scope>
    <source>
        <strain evidence="1">HN-11 Male</strain>
        <tissue evidence="1">Kidney and liver</tissue>
    </source>
</reference>
<keyword evidence="2" id="KW-1185">Reference proteome</keyword>
<sequence>MKYSYVTAPWVEFSDCKLETSCSDITFVLARAANTDLYIVSDRSLSSSSVSVVGRIALHHSEEILHQICSLRVFLSYYVMDIHI</sequence>
<accession>A0A8J6KHS1</accession>
<dbReference type="Proteomes" id="UP000770717">
    <property type="component" value="Unassembled WGS sequence"/>
</dbReference>
<evidence type="ECO:0000313" key="1">
    <source>
        <dbReference type="EMBL" id="KAG9489514.1"/>
    </source>
</evidence>
<organism evidence="1 2">
    <name type="scientific">Eleutherodactylus coqui</name>
    <name type="common">Puerto Rican coqui</name>
    <dbReference type="NCBI Taxonomy" id="57060"/>
    <lineage>
        <taxon>Eukaryota</taxon>
        <taxon>Metazoa</taxon>
        <taxon>Chordata</taxon>
        <taxon>Craniata</taxon>
        <taxon>Vertebrata</taxon>
        <taxon>Euteleostomi</taxon>
        <taxon>Amphibia</taxon>
        <taxon>Batrachia</taxon>
        <taxon>Anura</taxon>
        <taxon>Neobatrachia</taxon>
        <taxon>Hyloidea</taxon>
        <taxon>Eleutherodactylidae</taxon>
        <taxon>Eleutherodactylinae</taxon>
        <taxon>Eleutherodactylus</taxon>
        <taxon>Eleutherodactylus</taxon>
    </lineage>
</organism>
<dbReference type="AlphaFoldDB" id="A0A8J6KHS1"/>
<evidence type="ECO:0000313" key="2">
    <source>
        <dbReference type="Proteomes" id="UP000770717"/>
    </source>
</evidence>